<reference evidence="2" key="3">
    <citation type="submission" date="2015-04" db="UniProtKB">
        <authorList>
            <consortium name="EnsemblPlants"/>
        </authorList>
    </citation>
    <scope>IDENTIFICATION</scope>
    <source>
        <strain evidence="2">cv. Jemalong A17</strain>
    </source>
</reference>
<sequence length="174" mass="20226">MQPRRRRSVQSLAPEKVIKTFSESHNSLTHSCHSIMKSTVNLWLKITFGVGNFKSKREMELKRWGNGVFFCNKWQEFIEYYSIGYGCVIIFDVTSVGICYPFKTPSTNREPNTKYPSHGKEDKSMFKHSVTSKFAQKYLKPNVPIKLQNSSQMARGLPKFQRANNLFRVVDYLV</sequence>
<protein>
    <recommendedName>
        <fullName evidence="4">TF-B3 domain-containing protein</fullName>
    </recommendedName>
</protein>
<evidence type="ECO:0008006" key="4">
    <source>
        <dbReference type="Google" id="ProtNLM"/>
    </source>
</evidence>
<evidence type="ECO:0000313" key="3">
    <source>
        <dbReference type="Proteomes" id="UP000002051"/>
    </source>
</evidence>
<gene>
    <name evidence="1" type="ordered locus">MTR_1g015350</name>
</gene>
<dbReference type="EnsemblPlants" id="AES59177">
    <property type="protein sequence ID" value="AES59177"/>
    <property type="gene ID" value="MTR_1g015350"/>
</dbReference>
<keyword evidence="3" id="KW-1185">Reference proteome</keyword>
<name>G7I907_MEDTR</name>
<dbReference type="AlphaFoldDB" id="G7I907"/>
<dbReference type="EMBL" id="CM001217">
    <property type="protein sequence ID" value="AES59177.1"/>
    <property type="molecule type" value="Genomic_DNA"/>
</dbReference>
<evidence type="ECO:0000313" key="1">
    <source>
        <dbReference type="EMBL" id="AES59177.1"/>
    </source>
</evidence>
<dbReference type="HOGENOM" id="CLU_1542335_0_0_1"/>
<organism evidence="1 3">
    <name type="scientific">Medicago truncatula</name>
    <name type="common">Barrel medic</name>
    <name type="synonym">Medicago tribuloides</name>
    <dbReference type="NCBI Taxonomy" id="3880"/>
    <lineage>
        <taxon>Eukaryota</taxon>
        <taxon>Viridiplantae</taxon>
        <taxon>Streptophyta</taxon>
        <taxon>Embryophyta</taxon>
        <taxon>Tracheophyta</taxon>
        <taxon>Spermatophyta</taxon>
        <taxon>Magnoliopsida</taxon>
        <taxon>eudicotyledons</taxon>
        <taxon>Gunneridae</taxon>
        <taxon>Pentapetalae</taxon>
        <taxon>rosids</taxon>
        <taxon>fabids</taxon>
        <taxon>Fabales</taxon>
        <taxon>Fabaceae</taxon>
        <taxon>Papilionoideae</taxon>
        <taxon>50 kb inversion clade</taxon>
        <taxon>NPAAA clade</taxon>
        <taxon>Hologalegina</taxon>
        <taxon>IRL clade</taxon>
        <taxon>Trifolieae</taxon>
        <taxon>Medicago</taxon>
    </lineage>
</organism>
<dbReference type="PaxDb" id="3880-AES59177"/>
<reference evidence="1 3" key="2">
    <citation type="journal article" date="2014" name="BMC Genomics">
        <title>An improved genome release (version Mt4.0) for the model legume Medicago truncatula.</title>
        <authorList>
            <person name="Tang H."/>
            <person name="Krishnakumar V."/>
            <person name="Bidwell S."/>
            <person name="Rosen B."/>
            <person name="Chan A."/>
            <person name="Zhou S."/>
            <person name="Gentzbittel L."/>
            <person name="Childs K.L."/>
            <person name="Yandell M."/>
            <person name="Gundlach H."/>
            <person name="Mayer K.F."/>
            <person name="Schwartz D.C."/>
            <person name="Town C.D."/>
        </authorList>
    </citation>
    <scope>GENOME REANNOTATION</scope>
    <source>
        <strain evidence="2 3">cv. Jemalong A17</strain>
    </source>
</reference>
<dbReference type="Proteomes" id="UP000002051">
    <property type="component" value="Unassembled WGS sequence"/>
</dbReference>
<accession>G7I907</accession>
<proteinExistence type="predicted"/>
<reference evidence="1 3" key="1">
    <citation type="journal article" date="2011" name="Nature">
        <title>The Medicago genome provides insight into the evolution of rhizobial symbioses.</title>
        <authorList>
            <person name="Young N.D."/>
            <person name="Debelle F."/>
            <person name="Oldroyd G.E."/>
            <person name="Geurts R."/>
            <person name="Cannon S.B."/>
            <person name="Udvardi M.K."/>
            <person name="Benedito V.A."/>
            <person name="Mayer K.F."/>
            <person name="Gouzy J."/>
            <person name="Schoof H."/>
            <person name="Van de Peer Y."/>
            <person name="Proost S."/>
            <person name="Cook D.R."/>
            <person name="Meyers B.C."/>
            <person name="Spannagl M."/>
            <person name="Cheung F."/>
            <person name="De Mita S."/>
            <person name="Krishnakumar V."/>
            <person name="Gundlach H."/>
            <person name="Zhou S."/>
            <person name="Mudge J."/>
            <person name="Bharti A.K."/>
            <person name="Murray J.D."/>
            <person name="Naoumkina M.A."/>
            <person name="Rosen B."/>
            <person name="Silverstein K.A."/>
            <person name="Tang H."/>
            <person name="Rombauts S."/>
            <person name="Zhao P.X."/>
            <person name="Zhou P."/>
            <person name="Barbe V."/>
            <person name="Bardou P."/>
            <person name="Bechner M."/>
            <person name="Bellec A."/>
            <person name="Berger A."/>
            <person name="Berges H."/>
            <person name="Bidwell S."/>
            <person name="Bisseling T."/>
            <person name="Choisne N."/>
            <person name="Couloux A."/>
            <person name="Denny R."/>
            <person name="Deshpande S."/>
            <person name="Dai X."/>
            <person name="Doyle J.J."/>
            <person name="Dudez A.M."/>
            <person name="Farmer A.D."/>
            <person name="Fouteau S."/>
            <person name="Franken C."/>
            <person name="Gibelin C."/>
            <person name="Gish J."/>
            <person name="Goldstein S."/>
            <person name="Gonzalez A.J."/>
            <person name="Green P.J."/>
            <person name="Hallab A."/>
            <person name="Hartog M."/>
            <person name="Hua A."/>
            <person name="Humphray S.J."/>
            <person name="Jeong D.H."/>
            <person name="Jing Y."/>
            <person name="Jocker A."/>
            <person name="Kenton S.M."/>
            <person name="Kim D.J."/>
            <person name="Klee K."/>
            <person name="Lai H."/>
            <person name="Lang C."/>
            <person name="Lin S."/>
            <person name="Macmil S.L."/>
            <person name="Magdelenat G."/>
            <person name="Matthews L."/>
            <person name="McCorrison J."/>
            <person name="Monaghan E.L."/>
            <person name="Mun J.H."/>
            <person name="Najar F.Z."/>
            <person name="Nicholson C."/>
            <person name="Noirot C."/>
            <person name="O'Bleness M."/>
            <person name="Paule C.R."/>
            <person name="Poulain J."/>
            <person name="Prion F."/>
            <person name="Qin B."/>
            <person name="Qu C."/>
            <person name="Retzel E.F."/>
            <person name="Riddle C."/>
            <person name="Sallet E."/>
            <person name="Samain S."/>
            <person name="Samson N."/>
            <person name="Sanders I."/>
            <person name="Saurat O."/>
            <person name="Scarpelli C."/>
            <person name="Schiex T."/>
            <person name="Segurens B."/>
            <person name="Severin A.J."/>
            <person name="Sherrier D.J."/>
            <person name="Shi R."/>
            <person name="Sims S."/>
            <person name="Singer S.R."/>
            <person name="Sinharoy S."/>
            <person name="Sterck L."/>
            <person name="Viollet A."/>
            <person name="Wang B.B."/>
            <person name="Wang K."/>
            <person name="Wang M."/>
            <person name="Wang X."/>
            <person name="Warfsmann J."/>
            <person name="Weissenbach J."/>
            <person name="White D.D."/>
            <person name="White J.D."/>
            <person name="Wiley G.B."/>
            <person name="Wincker P."/>
            <person name="Xing Y."/>
            <person name="Yang L."/>
            <person name="Yao Z."/>
            <person name="Ying F."/>
            <person name="Zhai J."/>
            <person name="Zhou L."/>
            <person name="Zuber A."/>
            <person name="Denarie J."/>
            <person name="Dixon R.A."/>
            <person name="May G.D."/>
            <person name="Schwartz D.C."/>
            <person name="Rogers J."/>
            <person name="Quetier F."/>
            <person name="Town C.D."/>
            <person name="Roe B.A."/>
        </authorList>
    </citation>
    <scope>NUCLEOTIDE SEQUENCE [LARGE SCALE GENOMIC DNA]</scope>
    <source>
        <strain evidence="1">A17</strain>
        <strain evidence="2 3">cv. Jemalong A17</strain>
    </source>
</reference>
<evidence type="ECO:0000313" key="2">
    <source>
        <dbReference type="EnsemblPlants" id="AES59177"/>
    </source>
</evidence>